<feature type="signal peptide" evidence="1">
    <location>
        <begin position="1"/>
        <end position="22"/>
    </location>
</feature>
<dbReference type="Gene3D" id="1.10.490.10">
    <property type="entry name" value="Globins"/>
    <property type="match status" value="1"/>
</dbReference>
<feature type="chain" id="PRO_5022746713" evidence="1">
    <location>
        <begin position="23"/>
        <end position="185"/>
    </location>
</feature>
<keyword evidence="3" id="KW-1185">Reference proteome</keyword>
<sequence length="185" mass="19590">MKKVPFLAVIMISLMAISFFSACSKKSTPTPVKATLYDSLGGSTMVADPANPGMMIQKGRLGIRSVIDSTIFVIAADNRINGHFTVLLSEVTAGNLSGFAELSDNLTTFVAVATGSKSYTYAGMNMHDAHDPAVNNRMNGKATSADFDAFVDDLVKGANKNHLPSNLIASVGALVETLRTQVVQM</sequence>
<dbReference type="EMBL" id="CP042436">
    <property type="protein sequence ID" value="QEC62764.1"/>
    <property type="molecule type" value="Genomic_DNA"/>
</dbReference>
<dbReference type="AlphaFoldDB" id="A0A5B8UUN2"/>
<dbReference type="RefSeq" id="WP_147031341.1">
    <property type="nucleotide sequence ID" value="NZ_CP042436.1"/>
</dbReference>
<dbReference type="KEGG" id="mgin:FRZ54_09265"/>
<evidence type="ECO:0000256" key="1">
    <source>
        <dbReference type="SAM" id="SignalP"/>
    </source>
</evidence>
<proteinExistence type="predicted"/>
<dbReference type="Proteomes" id="UP000321479">
    <property type="component" value="Chromosome"/>
</dbReference>
<name>A0A5B8UUN2_9SPHI</name>
<organism evidence="2 3">
    <name type="scientific">Mucilaginibacter ginsenosidivorans</name>
    <dbReference type="NCBI Taxonomy" id="398053"/>
    <lineage>
        <taxon>Bacteria</taxon>
        <taxon>Pseudomonadati</taxon>
        <taxon>Bacteroidota</taxon>
        <taxon>Sphingobacteriia</taxon>
        <taxon>Sphingobacteriales</taxon>
        <taxon>Sphingobacteriaceae</taxon>
        <taxon>Mucilaginibacter</taxon>
    </lineage>
</organism>
<reference evidence="2 3" key="1">
    <citation type="journal article" date="2017" name="Curr. Microbiol.">
        <title>Mucilaginibacter ginsenosidivorans sp. nov., Isolated from Soil of Ginseng Field.</title>
        <authorList>
            <person name="Kim M.M."/>
            <person name="Siddiqi M.Z."/>
            <person name="Im W.T."/>
        </authorList>
    </citation>
    <scope>NUCLEOTIDE SEQUENCE [LARGE SCALE GENOMIC DNA]</scope>
    <source>
        <strain evidence="2 3">Gsoil 3017</strain>
    </source>
</reference>
<keyword evidence="1" id="KW-0732">Signal</keyword>
<dbReference type="GO" id="GO:0020037">
    <property type="term" value="F:heme binding"/>
    <property type="evidence" value="ECO:0007669"/>
    <property type="project" value="InterPro"/>
</dbReference>
<gene>
    <name evidence="2" type="ORF">FRZ54_09265</name>
</gene>
<evidence type="ECO:0000313" key="2">
    <source>
        <dbReference type="EMBL" id="QEC62764.1"/>
    </source>
</evidence>
<evidence type="ECO:0000313" key="3">
    <source>
        <dbReference type="Proteomes" id="UP000321479"/>
    </source>
</evidence>
<dbReference type="OrthoDB" id="792423at2"/>
<protein>
    <submittedName>
        <fullName evidence="2">Group 1 truncated hemoglobin</fullName>
    </submittedName>
</protein>
<dbReference type="GO" id="GO:0019825">
    <property type="term" value="F:oxygen binding"/>
    <property type="evidence" value="ECO:0007669"/>
    <property type="project" value="InterPro"/>
</dbReference>
<dbReference type="PROSITE" id="PS51257">
    <property type="entry name" value="PROKAR_LIPOPROTEIN"/>
    <property type="match status" value="1"/>
</dbReference>
<accession>A0A5B8UUN2</accession>
<dbReference type="InterPro" id="IPR012292">
    <property type="entry name" value="Globin/Proto"/>
</dbReference>